<feature type="compositionally biased region" description="Basic residues" evidence="1">
    <location>
        <begin position="34"/>
        <end position="48"/>
    </location>
</feature>
<evidence type="ECO:0000313" key="3">
    <source>
        <dbReference type="Proteomes" id="UP001500804"/>
    </source>
</evidence>
<proteinExistence type="predicted"/>
<comment type="caution">
    <text evidence="2">The sequence shown here is derived from an EMBL/GenBank/DDBJ whole genome shotgun (WGS) entry which is preliminary data.</text>
</comment>
<dbReference type="EMBL" id="BAABJO010000054">
    <property type="protein sequence ID" value="GAA5141622.1"/>
    <property type="molecule type" value="Genomic_DNA"/>
</dbReference>
<gene>
    <name evidence="2" type="ORF">GCM10023320_80870</name>
</gene>
<evidence type="ECO:0000256" key="1">
    <source>
        <dbReference type="SAM" id="MobiDB-lite"/>
    </source>
</evidence>
<keyword evidence="3" id="KW-1185">Reference proteome</keyword>
<reference evidence="3" key="1">
    <citation type="journal article" date="2019" name="Int. J. Syst. Evol. Microbiol.">
        <title>The Global Catalogue of Microorganisms (GCM) 10K type strain sequencing project: providing services to taxonomists for standard genome sequencing and annotation.</title>
        <authorList>
            <consortium name="The Broad Institute Genomics Platform"/>
            <consortium name="The Broad Institute Genome Sequencing Center for Infectious Disease"/>
            <person name="Wu L."/>
            <person name="Ma J."/>
        </authorList>
    </citation>
    <scope>NUCLEOTIDE SEQUENCE [LARGE SCALE GENOMIC DNA]</scope>
    <source>
        <strain evidence="3">JCM 18302</strain>
    </source>
</reference>
<accession>A0ABP9P6T3</accession>
<feature type="region of interest" description="Disordered" evidence="1">
    <location>
        <begin position="1"/>
        <end position="54"/>
    </location>
</feature>
<sequence length="123" mass="13647">MDQMHGDESILRPARSDCGHSPYGSQQGQEQARTRRVPVSRLKKRRARSPLWAPPPGIPLFPKANVLSFGAQMSPHSSYLPYALAMSELQDRYETHTEMGSSCSHSRTDSLPLRLASIGIVIC</sequence>
<name>A0ABP9P6T3_9PSEU</name>
<evidence type="ECO:0000313" key="2">
    <source>
        <dbReference type="EMBL" id="GAA5141622.1"/>
    </source>
</evidence>
<protein>
    <submittedName>
        <fullName evidence="2">Uncharacterized protein</fullName>
    </submittedName>
</protein>
<organism evidence="2 3">
    <name type="scientific">Pseudonocardia adelaidensis</name>
    <dbReference type="NCBI Taxonomy" id="648754"/>
    <lineage>
        <taxon>Bacteria</taxon>
        <taxon>Bacillati</taxon>
        <taxon>Actinomycetota</taxon>
        <taxon>Actinomycetes</taxon>
        <taxon>Pseudonocardiales</taxon>
        <taxon>Pseudonocardiaceae</taxon>
        <taxon>Pseudonocardia</taxon>
    </lineage>
</organism>
<feature type="compositionally biased region" description="Basic and acidic residues" evidence="1">
    <location>
        <begin position="1"/>
        <end position="18"/>
    </location>
</feature>
<dbReference type="Proteomes" id="UP001500804">
    <property type="component" value="Unassembled WGS sequence"/>
</dbReference>